<dbReference type="InterPro" id="IPR036282">
    <property type="entry name" value="Glutathione-S-Trfase_C_sf"/>
</dbReference>
<keyword evidence="4" id="KW-1185">Reference proteome</keyword>
<comment type="caution">
    <text evidence="3">The sequence shown here is derived from an EMBL/GenBank/DDBJ whole genome shotgun (WGS) entry which is preliminary data.</text>
</comment>
<dbReference type="Pfam" id="PF02798">
    <property type="entry name" value="GST_N"/>
    <property type="match status" value="1"/>
</dbReference>
<evidence type="ECO:0000259" key="1">
    <source>
        <dbReference type="PROSITE" id="PS50404"/>
    </source>
</evidence>
<proteinExistence type="predicted"/>
<feature type="domain" description="GST C-terminal" evidence="2">
    <location>
        <begin position="86"/>
        <end position="209"/>
    </location>
</feature>
<accession>A0A3M6QUB3</accession>
<dbReference type="PROSITE" id="PS50404">
    <property type="entry name" value="GST_NTER"/>
    <property type="match status" value="1"/>
</dbReference>
<dbReference type="AlphaFoldDB" id="A0A3M6QUB3"/>
<dbReference type="GO" id="GO:0016740">
    <property type="term" value="F:transferase activity"/>
    <property type="evidence" value="ECO:0007669"/>
    <property type="project" value="UniProtKB-KW"/>
</dbReference>
<dbReference type="InterPro" id="IPR036249">
    <property type="entry name" value="Thioredoxin-like_sf"/>
</dbReference>
<dbReference type="PANTHER" id="PTHR44051:SF8">
    <property type="entry name" value="GLUTATHIONE S-TRANSFERASE GSTA"/>
    <property type="match status" value="1"/>
</dbReference>
<dbReference type="SUPFAM" id="SSF47616">
    <property type="entry name" value="GST C-terminal domain-like"/>
    <property type="match status" value="1"/>
</dbReference>
<sequence length="220" mass="24192">MYTLFFAPGTCSLASHIALEESGLPFTAQRVDFAKNEQRSPAFLQLNPKGRVPALRTPDGILTETLAILAFIAQTAPERQLAPLDPPFAFAQMQAFNTFLAATVHVAHAHGRRGSRWADAPASLADMKAKVPHTMGENFALIEHGMLQGPWVLGERYSVADPYLFTMAGWLESDGVEIARFPKVHDHFRRMHERPAVQRALATEQASATAALMPKTMNTV</sequence>
<evidence type="ECO:0000313" key="4">
    <source>
        <dbReference type="Proteomes" id="UP000278006"/>
    </source>
</evidence>
<organism evidence="3 4">
    <name type="scientific">Corticibacter populi</name>
    <dbReference type="NCBI Taxonomy" id="1550736"/>
    <lineage>
        <taxon>Bacteria</taxon>
        <taxon>Pseudomonadati</taxon>
        <taxon>Pseudomonadota</taxon>
        <taxon>Betaproteobacteria</taxon>
        <taxon>Burkholderiales</taxon>
        <taxon>Comamonadaceae</taxon>
        <taxon>Corticibacter</taxon>
    </lineage>
</organism>
<gene>
    <name evidence="3" type="ORF">D8I35_08900</name>
</gene>
<dbReference type="Pfam" id="PF13410">
    <property type="entry name" value="GST_C_2"/>
    <property type="match status" value="1"/>
</dbReference>
<dbReference type="SUPFAM" id="SSF52833">
    <property type="entry name" value="Thioredoxin-like"/>
    <property type="match status" value="1"/>
</dbReference>
<dbReference type="OrthoDB" id="3828095at2"/>
<name>A0A3M6QUB3_9BURK</name>
<dbReference type="Gene3D" id="1.20.1050.10">
    <property type="match status" value="1"/>
</dbReference>
<reference evidence="3 4" key="1">
    <citation type="submission" date="2018-10" db="EMBL/GenBank/DDBJ databases">
        <title>Draft genome of Cortibacter populi DSM10536.</title>
        <authorList>
            <person name="Bernier A.-M."/>
            <person name="Bernard K."/>
        </authorList>
    </citation>
    <scope>NUCLEOTIDE SEQUENCE [LARGE SCALE GENOMIC DNA]</scope>
    <source>
        <strain evidence="3 4">DSM 105136</strain>
    </source>
</reference>
<dbReference type="SFLD" id="SFLDG00358">
    <property type="entry name" value="Main_(cytGST)"/>
    <property type="match status" value="1"/>
</dbReference>
<dbReference type="SFLD" id="SFLDS00019">
    <property type="entry name" value="Glutathione_Transferase_(cytos"/>
    <property type="match status" value="1"/>
</dbReference>
<dbReference type="InterPro" id="IPR010987">
    <property type="entry name" value="Glutathione-S-Trfase_C-like"/>
</dbReference>
<protein>
    <submittedName>
        <fullName evidence="3">Glutathione S-transferase</fullName>
    </submittedName>
</protein>
<dbReference type="CDD" id="cd03057">
    <property type="entry name" value="GST_N_Beta"/>
    <property type="match status" value="1"/>
</dbReference>
<dbReference type="Gene3D" id="3.40.30.10">
    <property type="entry name" value="Glutaredoxin"/>
    <property type="match status" value="1"/>
</dbReference>
<dbReference type="PROSITE" id="PS50405">
    <property type="entry name" value="GST_CTER"/>
    <property type="match status" value="1"/>
</dbReference>
<evidence type="ECO:0000313" key="3">
    <source>
        <dbReference type="EMBL" id="RMX06620.1"/>
    </source>
</evidence>
<dbReference type="SFLD" id="SFLDG01150">
    <property type="entry name" value="Main.1:_Beta-like"/>
    <property type="match status" value="1"/>
</dbReference>
<dbReference type="Proteomes" id="UP000278006">
    <property type="component" value="Unassembled WGS sequence"/>
</dbReference>
<dbReference type="InterPro" id="IPR040079">
    <property type="entry name" value="Glutathione_S-Trfase"/>
</dbReference>
<feature type="domain" description="GST N-terminal" evidence="1">
    <location>
        <begin position="1"/>
        <end position="80"/>
    </location>
</feature>
<keyword evidence="3" id="KW-0808">Transferase</keyword>
<dbReference type="EMBL" id="RDQO01000002">
    <property type="protein sequence ID" value="RMX06620.1"/>
    <property type="molecule type" value="Genomic_DNA"/>
</dbReference>
<dbReference type="CDD" id="cd03188">
    <property type="entry name" value="GST_C_Beta"/>
    <property type="match status" value="1"/>
</dbReference>
<dbReference type="InterPro" id="IPR004045">
    <property type="entry name" value="Glutathione_S-Trfase_N"/>
</dbReference>
<dbReference type="RefSeq" id="WP_122228253.1">
    <property type="nucleotide sequence ID" value="NZ_RDQO01000002.1"/>
</dbReference>
<evidence type="ECO:0000259" key="2">
    <source>
        <dbReference type="PROSITE" id="PS50405"/>
    </source>
</evidence>
<dbReference type="PANTHER" id="PTHR44051">
    <property type="entry name" value="GLUTATHIONE S-TRANSFERASE-RELATED"/>
    <property type="match status" value="1"/>
</dbReference>